<accession>A0A6A7Y2K4</accession>
<dbReference type="Proteomes" id="UP000332515">
    <property type="component" value="Unassembled WGS sequence"/>
</dbReference>
<feature type="transmembrane region" description="Helical" evidence="1">
    <location>
        <begin position="40"/>
        <end position="61"/>
    </location>
</feature>
<name>A0A6A7Y2K4_9HYPH</name>
<keyword evidence="1" id="KW-0472">Membrane</keyword>
<gene>
    <name evidence="2" type="ORF">F0357_07605</name>
</gene>
<proteinExistence type="predicted"/>
<evidence type="ECO:0000313" key="2">
    <source>
        <dbReference type="EMBL" id="MQT12528.1"/>
    </source>
</evidence>
<dbReference type="RefSeq" id="WP_153479783.1">
    <property type="nucleotide sequence ID" value="NZ_VWNA01000001.1"/>
</dbReference>
<feature type="transmembrane region" description="Helical" evidence="1">
    <location>
        <begin position="6"/>
        <end position="28"/>
    </location>
</feature>
<dbReference type="AlphaFoldDB" id="A0A6A7Y2K4"/>
<keyword evidence="3" id="KW-1185">Reference proteome</keyword>
<organism evidence="2 3">
    <name type="scientific">Segnochrobactrum spirostomi</name>
    <dbReference type="NCBI Taxonomy" id="2608987"/>
    <lineage>
        <taxon>Bacteria</taxon>
        <taxon>Pseudomonadati</taxon>
        <taxon>Pseudomonadota</taxon>
        <taxon>Alphaproteobacteria</taxon>
        <taxon>Hyphomicrobiales</taxon>
        <taxon>Segnochrobactraceae</taxon>
        <taxon>Segnochrobactrum</taxon>
    </lineage>
</organism>
<protein>
    <submittedName>
        <fullName evidence="2">Uncharacterized protein</fullName>
    </submittedName>
</protein>
<keyword evidence="1" id="KW-1133">Transmembrane helix</keyword>
<evidence type="ECO:0000256" key="1">
    <source>
        <dbReference type="SAM" id="Phobius"/>
    </source>
</evidence>
<dbReference type="EMBL" id="VWNA01000001">
    <property type="protein sequence ID" value="MQT12528.1"/>
    <property type="molecule type" value="Genomic_DNA"/>
</dbReference>
<reference evidence="2 3" key="1">
    <citation type="submission" date="2019-09" db="EMBL/GenBank/DDBJ databases">
        <title>Segnochrobactrum spirostomi gen. nov., sp. nov., isolated from the ciliate Spirostomum cf. yagiui and description of a novel family, Segnochrobactraceae fam. nov. within the order Rhizobiales of the class Alphaproteobacteria.</title>
        <authorList>
            <person name="Akter S."/>
            <person name="Shazib S.U.A."/>
            <person name="Shin M.K."/>
        </authorList>
    </citation>
    <scope>NUCLEOTIDE SEQUENCE [LARGE SCALE GENOMIC DNA]</scope>
    <source>
        <strain evidence="2 3">Sp-1</strain>
    </source>
</reference>
<keyword evidence="1" id="KW-0812">Transmembrane</keyword>
<dbReference type="Pfam" id="PF19606">
    <property type="entry name" value="DUF6111"/>
    <property type="match status" value="1"/>
</dbReference>
<evidence type="ECO:0000313" key="3">
    <source>
        <dbReference type="Proteomes" id="UP000332515"/>
    </source>
</evidence>
<sequence>MLRLSLIEIALFLLPFVAYGLYLALRVRPVDPASAARGRVLLNLILIGLLFVVAGFAVVALEVEPGVKGTYHPAEVRDGVLVPGHIE</sequence>
<dbReference type="InterPro" id="IPR046093">
    <property type="entry name" value="DUF6111"/>
</dbReference>
<comment type="caution">
    <text evidence="2">The sequence shown here is derived from an EMBL/GenBank/DDBJ whole genome shotgun (WGS) entry which is preliminary data.</text>
</comment>